<evidence type="ECO:0000256" key="2">
    <source>
        <dbReference type="SAM" id="SignalP"/>
    </source>
</evidence>
<feature type="signal peptide" evidence="2">
    <location>
        <begin position="1"/>
        <end position="26"/>
    </location>
</feature>
<evidence type="ECO:0000313" key="4">
    <source>
        <dbReference type="Proteomes" id="UP001595530"/>
    </source>
</evidence>
<keyword evidence="2" id="KW-0732">Signal</keyword>
<feature type="region of interest" description="Disordered" evidence="1">
    <location>
        <begin position="30"/>
        <end position="53"/>
    </location>
</feature>
<gene>
    <name evidence="3" type="ORF">ACFOFO_01910</name>
</gene>
<dbReference type="Proteomes" id="UP001595530">
    <property type="component" value="Unassembled WGS sequence"/>
</dbReference>
<dbReference type="EMBL" id="JBHRTP010000005">
    <property type="protein sequence ID" value="MFC3106727.1"/>
    <property type="molecule type" value="Genomic_DNA"/>
</dbReference>
<feature type="chain" id="PRO_5046398294" evidence="2">
    <location>
        <begin position="27"/>
        <end position="112"/>
    </location>
</feature>
<evidence type="ECO:0000256" key="1">
    <source>
        <dbReference type="SAM" id="MobiDB-lite"/>
    </source>
</evidence>
<feature type="region of interest" description="Disordered" evidence="1">
    <location>
        <begin position="77"/>
        <end position="112"/>
    </location>
</feature>
<name>A0ABV7EYS6_9BURK</name>
<protein>
    <submittedName>
        <fullName evidence="3">Uncharacterized protein</fullName>
    </submittedName>
</protein>
<proteinExistence type="predicted"/>
<accession>A0ABV7EYS6</accession>
<sequence>MTTFTKAVAVTVITMIFGSAAISAFAADTHWQKKHPRREQVNNRLQNQNRRIHNEVKEGELIRGQAQALHKKDRQIRQEEHAMASRNGGHITKQEQKTLKQQENAVSKQIGK</sequence>
<keyword evidence="4" id="KW-1185">Reference proteome</keyword>
<comment type="caution">
    <text evidence="3">The sequence shown here is derived from an EMBL/GenBank/DDBJ whole genome shotgun (WGS) entry which is preliminary data.</text>
</comment>
<reference evidence="4" key="1">
    <citation type="journal article" date="2019" name="Int. J. Syst. Evol. Microbiol.">
        <title>The Global Catalogue of Microorganisms (GCM) 10K type strain sequencing project: providing services to taxonomists for standard genome sequencing and annotation.</title>
        <authorList>
            <consortium name="The Broad Institute Genomics Platform"/>
            <consortium name="The Broad Institute Genome Sequencing Center for Infectious Disease"/>
            <person name="Wu L."/>
            <person name="Ma J."/>
        </authorList>
    </citation>
    <scope>NUCLEOTIDE SEQUENCE [LARGE SCALE GENOMIC DNA]</scope>
    <source>
        <strain evidence="4">KCTC 42986</strain>
    </source>
</reference>
<evidence type="ECO:0000313" key="3">
    <source>
        <dbReference type="EMBL" id="MFC3106727.1"/>
    </source>
</evidence>
<dbReference type="RefSeq" id="WP_390329121.1">
    <property type="nucleotide sequence ID" value="NZ_JBHRTP010000005.1"/>
</dbReference>
<organism evidence="3 4">
    <name type="scientific">Undibacterium arcticum</name>
    <dbReference type="NCBI Taxonomy" id="1762892"/>
    <lineage>
        <taxon>Bacteria</taxon>
        <taxon>Pseudomonadati</taxon>
        <taxon>Pseudomonadota</taxon>
        <taxon>Betaproteobacteria</taxon>
        <taxon>Burkholderiales</taxon>
        <taxon>Oxalobacteraceae</taxon>
        <taxon>Undibacterium</taxon>
    </lineage>
</organism>